<feature type="chain" id="PRO_5045742328" description="Allergen Asp f 7" evidence="3">
    <location>
        <begin position="17"/>
        <end position="234"/>
    </location>
</feature>
<dbReference type="PANTHER" id="PTHR31836">
    <property type="match status" value="1"/>
</dbReference>
<dbReference type="PANTHER" id="PTHR31836:SF28">
    <property type="entry name" value="SRCR DOMAIN-CONTAINING PROTEIN-RELATED"/>
    <property type="match status" value="1"/>
</dbReference>
<evidence type="ECO:0000313" key="5">
    <source>
        <dbReference type="Proteomes" id="UP001489902"/>
    </source>
</evidence>
<dbReference type="InterPro" id="IPR051477">
    <property type="entry name" value="Expansin_CellWall"/>
</dbReference>
<dbReference type="Proteomes" id="UP001489902">
    <property type="component" value="Chromosome 8"/>
</dbReference>
<proteinExistence type="predicted"/>
<evidence type="ECO:0000256" key="2">
    <source>
        <dbReference type="SAM" id="MobiDB-lite"/>
    </source>
</evidence>
<evidence type="ECO:0000313" key="4">
    <source>
        <dbReference type="EMBL" id="WZH50353.1"/>
    </source>
</evidence>
<reference evidence="4 5" key="1">
    <citation type="submission" date="2024-04" db="EMBL/GenBank/DDBJ databases">
        <title>Complete genome sequence of Fusarium acuminatum.</title>
        <authorList>
            <person name="Lan B."/>
        </authorList>
    </citation>
    <scope>NUCLEOTIDE SEQUENCE [LARGE SCALE GENOMIC DNA]</scope>
    <source>
        <strain evidence="4">1A</strain>
    </source>
</reference>
<keyword evidence="5" id="KW-1185">Reference proteome</keyword>
<dbReference type="InterPro" id="IPR036908">
    <property type="entry name" value="RlpA-like_sf"/>
</dbReference>
<evidence type="ECO:0000256" key="3">
    <source>
        <dbReference type="SAM" id="SignalP"/>
    </source>
</evidence>
<evidence type="ECO:0000256" key="1">
    <source>
        <dbReference type="ARBA" id="ARBA00022729"/>
    </source>
</evidence>
<organism evidence="4 5">
    <name type="scientific">Fusarium acuminatum</name>
    <dbReference type="NCBI Taxonomy" id="5515"/>
    <lineage>
        <taxon>Eukaryota</taxon>
        <taxon>Fungi</taxon>
        <taxon>Dikarya</taxon>
        <taxon>Ascomycota</taxon>
        <taxon>Pezizomycotina</taxon>
        <taxon>Sordariomycetes</taxon>
        <taxon>Hypocreomycetidae</taxon>
        <taxon>Hypocreales</taxon>
        <taxon>Nectriaceae</taxon>
        <taxon>Fusarium</taxon>
        <taxon>Fusarium tricinctum species complex</taxon>
    </lineage>
</organism>
<sequence length="234" mass="24799">MKSFRFVPAFLTAVAAIQPQGIIEVEWSSNCGYGSKAVKPTISTANFPVIETPKIASAQAEIPDAVPTNTPVIDGYSPIPPAESTNNKPVSDPSVYSPHPEPSVPVYVQREQTSVPKAGSVSPDGAVQSGELTYYKVGVGACGQDSTGQDETGNIVAISKDLFNAAKIDGNSNNNPLCGRTITMKGSNGKTAQGTVLDRCEGCNGGDIDVSRKIFLQIWGSLDEGRTEIEWWYS</sequence>
<name>A0ABZ2XBE4_9HYPO</name>
<protein>
    <recommendedName>
        <fullName evidence="6">Allergen Asp f 7</fullName>
    </recommendedName>
</protein>
<dbReference type="Gene3D" id="2.40.40.10">
    <property type="entry name" value="RlpA-like domain"/>
    <property type="match status" value="1"/>
</dbReference>
<dbReference type="SUPFAM" id="SSF50685">
    <property type="entry name" value="Barwin-like endoglucanases"/>
    <property type="match status" value="1"/>
</dbReference>
<dbReference type="EMBL" id="CP151267">
    <property type="protein sequence ID" value="WZH50353.1"/>
    <property type="molecule type" value="Genomic_DNA"/>
</dbReference>
<feature type="signal peptide" evidence="3">
    <location>
        <begin position="1"/>
        <end position="16"/>
    </location>
</feature>
<gene>
    <name evidence="4" type="ORF">QYS62_011597</name>
</gene>
<dbReference type="CDD" id="cd22191">
    <property type="entry name" value="DPBB_RlpA_EXP_N-like"/>
    <property type="match status" value="1"/>
</dbReference>
<feature type="region of interest" description="Disordered" evidence="2">
    <location>
        <begin position="66"/>
        <end position="101"/>
    </location>
</feature>
<keyword evidence="1 3" id="KW-0732">Signal</keyword>
<evidence type="ECO:0008006" key="6">
    <source>
        <dbReference type="Google" id="ProtNLM"/>
    </source>
</evidence>
<accession>A0ABZ2XBE4</accession>